<evidence type="ECO:0000313" key="2">
    <source>
        <dbReference type="Proteomes" id="UP000299102"/>
    </source>
</evidence>
<dbReference type="EMBL" id="BGZK01000134">
    <property type="protein sequence ID" value="GBP21930.1"/>
    <property type="molecule type" value="Genomic_DNA"/>
</dbReference>
<sequence length="96" mass="10646">MPEARKRFLRSCTPLTLSLSSRLCLTTVTTQYAFITHPRAPALSDLCLRLIKGRASSSRAAARVPFSAFPVSTPTTMMPRVEAVTSGSHWIRQRAR</sequence>
<proteinExistence type="predicted"/>
<comment type="caution">
    <text evidence="1">The sequence shown here is derived from an EMBL/GenBank/DDBJ whole genome shotgun (WGS) entry which is preliminary data.</text>
</comment>
<dbReference type="AlphaFoldDB" id="A0A4C1U6Q4"/>
<dbReference type="Proteomes" id="UP000299102">
    <property type="component" value="Unassembled WGS sequence"/>
</dbReference>
<name>A0A4C1U6Q4_EUMVA</name>
<gene>
    <name evidence="1" type="ORF">EVAR_7143_1</name>
</gene>
<protein>
    <submittedName>
        <fullName evidence="1">Uncharacterized protein</fullName>
    </submittedName>
</protein>
<organism evidence="1 2">
    <name type="scientific">Eumeta variegata</name>
    <name type="common">Bagworm moth</name>
    <name type="synonym">Eumeta japonica</name>
    <dbReference type="NCBI Taxonomy" id="151549"/>
    <lineage>
        <taxon>Eukaryota</taxon>
        <taxon>Metazoa</taxon>
        <taxon>Ecdysozoa</taxon>
        <taxon>Arthropoda</taxon>
        <taxon>Hexapoda</taxon>
        <taxon>Insecta</taxon>
        <taxon>Pterygota</taxon>
        <taxon>Neoptera</taxon>
        <taxon>Endopterygota</taxon>
        <taxon>Lepidoptera</taxon>
        <taxon>Glossata</taxon>
        <taxon>Ditrysia</taxon>
        <taxon>Tineoidea</taxon>
        <taxon>Psychidae</taxon>
        <taxon>Oiketicinae</taxon>
        <taxon>Eumeta</taxon>
    </lineage>
</organism>
<reference evidence="1 2" key="1">
    <citation type="journal article" date="2019" name="Commun. Biol.">
        <title>The bagworm genome reveals a unique fibroin gene that provides high tensile strength.</title>
        <authorList>
            <person name="Kono N."/>
            <person name="Nakamura H."/>
            <person name="Ohtoshi R."/>
            <person name="Tomita M."/>
            <person name="Numata K."/>
            <person name="Arakawa K."/>
        </authorList>
    </citation>
    <scope>NUCLEOTIDE SEQUENCE [LARGE SCALE GENOMIC DNA]</scope>
</reference>
<keyword evidence="2" id="KW-1185">Reference proteome</keyword>
<accession>A0A4C1U6Q4</accession>
<evidence type="ECO:0000313" key="1">
    <source>
        <dbReference type="EMBL" id="GBP21930.1"/>
    </source>
</evidence>